<dbReference type="Proteomes" id="UP000295578">
    <property type="component" value="Unassembled WGS sequence"/>
</dbReference>
<gene>
    <name evidence="5" type="ORF">E1293_26705</name>
</gene>
<evidence type="ECO:0000256" key="3">
    <source>
        <dbReference type="ARBA" id="ARBA00022729"/>
    </source>
</evidence>
<evidence type="ECO:0000256" key="2">
    <source>
        <dbReference type="ARBA" id="ARBA00010742"/>
    </source>
</evidence>
<dbReference type="GO" id="GO:0042597">
    <property type="term" value="C:periplasmic space"/>
    <property type="evidence" value="ECO:0007669"/>
    <property type="project" value="UniProtKB-SubCell"/>
</dbReference>
<dbReference type="AlphaFoldDB" id="A0A4R5AZH6"/>
<dbReference type="PANTHER" id="PTHR30024:SF47">
    <property type="entry name" value="TAURINE-BINDING PERIPLASMIC PROTEIN"/>
    <property type="match status" value="1"/>
</dbReference>
<accession>A0A4R5AZH6</accession>
<dbReference type="OrthoDB" id="8892982at2"/>
<feature type="domain" description="Solute-binding protein family 3/N-terminal" evidence="4">
    <location>
        <begin position="55"/>
        <end position="284"/>
    </location>
</feature>
<dbReference type="Pfam" id="PF09084">
    <property type="entry name" value="NMT1"/>
    <property type="match status" value="1"/>
</dbReference>
<evidence type="ECO:0000256" key="1">
    <source>
        <dbReference type="ARBA" id="ARBA00004418"/>
    </source>
</evidence>
<evidence type="ECO:0000313" key="5">
    <source>
        <dbReference type="EMBL" id="TDD76674.1"/>
    </source>
</evidence>
<comment type="subcellular location">
    <subcellularLocation>
        <location evidence="1">Periplasm</location>
    </subcellularLocation>
</comment>
<dbReference type="InterPro" id="IPR001638">
    <property type="entry name" value="Solute-binding_3/MltF_N"/>
</dbReference>
<dbReference type="SMART" id="SM00062">
    <property type="entry name" value="PBPb"/>
    <property type="match status" value="1"/>
</dbReference>
<keyword evidence="6" id="KW-1185">Reference proteome</keyword>
<dbReference type="PANTHER" id="PTHR30024">
    <property type="entry name" value="ALIPHATIC SULFONATES-BINDING PROTEIN-RELATED"/>
    <property type="match status" value="1"/>
</dbReference>
<dbReference type="SUPFAM" id="SSF53850">
    <property type="entry name" value="Periplasmic binding protein-like II"/>
    <property type="match status" value="1"/>
</dbReference>
<sequence length="337" mass="35380">MRSRRPASSSRSVRMVAGIRRRALVPFFGLALLFPVAACGPGSSSKSGTGPEKSTVNVGYLPAPDFAALFVAKQKGFFRQAGLTVKTQLETGGAAAVPKLAGGSLDFSVNNYVSAIQATARGVGPEKVVADAYGAAPGTVGIIVAGDSPIRRPQDLAGKKVAVNTKGNFAQLEVAAGLKQYGVTIPESDFAEVPYPQMELALKDGSVDAALAIEPFITATGKSLGARMVLDSGAENGPAPDLPISGYVTTRKFAKENPRTVAAFRQAIEKAQRLVAGDRKLVESILPTYTKISAAMASSIRLARYPTSVSRARLQRVADLMLQYGYLKSRFDAGSLL</sequence>
<comment type="caution">
    <text evidence="5">The sequence shown here is derived from an EMBL/GenBank/DDBJ whole genome shotgun (WGS) entry which is preliminary data.</text>
</comment>
<organism evidence="5 6">
    <name type="scientific">Actinomadura darangshiensis</name>
    <dbReference type="NCBI Taxonomy" id="705336"/>
    <lineage>
        <taxon>Bacteria</taxon>
        <taxon>Bacillati</taxon>
        <taxon>Actinomycetota</taxon>
        <taxon>Actinomycetes</taxon>
        <taxon>Streptosporangiales</taxon>
        <taxon>Thermomonosporaceae</taxon>
        <taxon>Actinomadura</taxon>
    </lineage>
</organism>
<proteinExistence type="inferred from homology"/>
<name>A0A4R5AZH6_9ACTN</name>
<comment type="similarity">
    <text evidence="2">Belongs to the bacterial solute-binding protein SsuA/TauA family.</text>
</comment>
<protein>
    <submittedName>
        <fullName evidence="5">ABC transporter substrate-binding protein</fullName>
    </submittedName>
</protein>
<dbReference type="InterPro" id="IPR015168">
    <property type="entry name" value="SsuA/THI5"/>
</dbReference>
<dbReference type="Gene3D" id="3.40.190.10">
    <property type="entry name" value="Periplasmic binding protein-like II"/>
    <property type="match status" value="2"/>
</dbReference>
<dbReference type="EMBL" id="SMKY01000141">
    <property type="protein sequence ID" value="TDD76674.1"/>
    <property type="molecule type" value="Genomic_DNA"/>
</dbReference>
<keyword evidence="3" id="KW-0732">Signal</keyword>
<evidence type="ECO:0000313" key="6">
    <source>
        <dbReference type="Proteomes" id="UP000295578"/>
    </source>
</evidence>
<reference evidence="5 6" key="1">
    <citation type="submission" date="2019-03" db="EMBL/GenBank/DDBJ databases">
        <title>Draft genome sequences of novel Actinobacteria.</title>
        <authorList>
            <person name="Sahin N."/>
            <person name="Ay H."/>
            <person name="Saygin H."/>
        </authorList>
    </citation>
    <scope>NUCLEOTIDE SEQUENCE [LARGE SCALE GENOMIC DNA]</scope>
    <source>
        <strain evidence="5 6">DSM 45941</strain>
    </source>
</reference>
<evidence type="ECO:0000259" key="4">
    <source>
        <dbReference type="SMART" id="SM00062"/>
    </source>
</evidence>